<accession>Q4JTK0</accession>
<sequence>MNNPNPYGAMGGNPQFGYGSRPGTWMLLVSGGATALALLIFTASFLGWTELRFNYDEGIMRLNVNGWGRVVITGAPEGADVVDSKFSSAGVGVPANVAALSLLIVGAVMLWQTVKPRVASSMFIGAGLVVLGWAIWSIMKIQRALKAMEREEGARLREEGLVFEEVFQGSAEIGVYFAIALSLAAVSLGVFALFKYNSQAKMPWGWPGQPSNF</sequence>
<feature type="transmembrane region" description="Helical" evidence="1">
    <location>
        <begin position="173"/>
        <end position="194"/>
    </location>
</feature>
<feature type="transmembrane region" description="Helical" evidence="1">
    <location>
        <begin position="118"/>
        <end position="139"/>
    </location>
</feature>
<keyword evidence="3" id="KW-1185">Reference proteome</keyword>
<gene>
    <name evidence="2" type="ordered locus">jk1680</name>
</gene>
<keyword evidence="1" id="KW-0472">Membrane</keyword>
<dbReference type="AlphaFoldDB" id="Q4JTK0"/>
<dbReference type="KEGG" id="cjk:jk1680"/>
<proteinExistence type="predicted"/>
<evidence type="ECO:0000256" key="1">
    <source>
        <dbReference type="SAM" id="Phobius"/>
    </source>
</evidence>
<organism evidence="2 3">
    <name type="scientific">Corynebacterium jeikeium (strain K411)</name>
    <dbReference type="NCBI Taxonomy" id="306537"/>
    <lineage>
        <taxon>Bacteria</taxon>
        <taxon>Bacillati</taxon>
        <taxon>Actinomycetota</taxon>
        <taxon>Actinomycetes</taxon>
        <taxon>Mycobacteriales</taxon>
        <taxon>Corynebacteriaceae</taxon>
        <taxon>Corynebacterium</taxon>
    </lineage>
</organism>
<dbReference type="Proteomes" id="UP000000545">
    <property type="component" value="Chromosome"/>
</dbReference>
<evidence type="ECO:0000313" key="2">
    <source>
        <dbReference type="EMBL" id="CAI37857.1"/>
    </source>
</evidence>
<keyword evidence="1" id="KW-0812">Transmembrane</keyword>
<name>Q4JTK0_CORJK</name>
<dbReference type="OrthoDB" id="9889541at2"/>
<keyword evidence="1" id="KW-1133">Transmembrane helix</keyword>
<feature type="transmembrane region" description="Helical" evidence="1">
    <location>
        <begin position="91"/>
        <end position="111"/>
    </location>
</feature>
<reference evidence="2 3" key="1">
    <citation type="journal article" date="2005" name="J. Bacteriol.">
        <title>Complete genome sequence and analysis of the multiresistant nosocomial pathogen Corynebacterium jeikeium K411, a lipid-requiring bacterium of the human skin flora.</title>
        <authorList>
            <person name="Tauch A."/>
            <person name="Kaiser O."/>
            <person name="Hain T."/>
            <person name="Goesmann A."/>
            <person name="Weisshaar B."/>
            <person name="Albersmeier A."/>
            <person name="Bekel T."/>
            <person name="Bischoff N."/>
            <person name="Brune I."/>
            <person name="Chakraborty T."/>
            <person name="Kalinowski J."/>
            <person name="Meyer F."/>
            <person name="Rupp O."/>
            <person name="Schneiker S."/>
            <person name="Viehoever P."/>
            <person name="Puehler A."/>
        </authorList>
    </citation>
    <scope>NUCLEOTIDE SEQUENCE [LARGE SCALE GENOMIC DNA]</scope>
    <source>
        <strain evidence="2 3">K411</strain>
    </source>
</reference>
<feature type="transmembrane region" description="Helical" evidence="1">
    <location>
        <begin position="25"/>
        <end position="48"/>
    </location>
</feature>
<evidence type="ECO:0000313" key="3">
    <source>
        <dbReference type="Proteomes" id="UP000000545"/>
    </source>
</evidence>
<dbReference type="EMBL" id="CR931997">
    <property type="protein sequence ID" value="CAI37857.1"/>
    <property type="molecule type" value="Genomic_DNA"/>
</dbReference>
<protein>
    <submittedName>
        <fullName evidence="2">Putative membrane protein</fullName>
    </submittedName>
</protein>
<dbReference type="RefSeq" id="WP_011274054.1">
    <property type="nucleotide sequence ID" value="NC_007164.1"/>
</dbReference>
<dbReference type="HOGENOM" id="CLU_1438880_0_0_11"/>
<dbReference type="PATRIC" id="fig|306537.10.peg.1701"/>